<name>A0A6M8SXV8_9NEIS</name>
<keyword evidence="1" id="KW-0732">Signal</keyword>
<dbReference type="EMBL" id="CP054143">
    <property type="protein sequence ID" value="QKJ67429.1"/>
    <property type="molecule type" value="Genomic_DNA"/>
</dbReference>
<keyword evidence="3" id="KW-1185">Reference proteome</keyword>
<dbReference type="AlphaFoldDB" id="A0A6M8SXV8"/>
<evidence type="ECO:0000313" key="2">
    <source>
        <dbReference type="EMBL" id="QKJ67429.1"/>
    </source>
</evidence>
<organism evidence="2 3">
    <name type="scientific">Deefgea piscis</name>
    <dbReference type="NCBI Taxonomy" id="2739061"/>
    <lineage>
        <taxon>Bacteria</taxon>
        <taxon>Pseudomonadati</taxon>
        <taxon>Pseudomonadota</taxon>
        <taxon>Betaproteobacteria</taxon>
        <taxon>Neisseriales</taxon>
        <taxon>Chitinibacteraceae</taxon>
        <taxon>Deefgea</taxon>
    </lineage>
</organism>
<dbReference type="Pfam" id="PF04402">
    <property type="entry name" value="SIMPL"/>
    <property type="match status" value="1"/>
</dbReference>
<dbReference type="Gene3D" id="3.30.70.2970">
    <property type="entry name" value="Protein of unknown function (DUF541), domain 2"/>
    <property type="match status" value="1"/>
</dbReference>
<dbReference type="GO" id="GO:0006974">
    <property type="term" value="P:DNA damage response"/>
    <property type="evidence" value="ECO:0007669"/>
    <property type="project" value="TreeGrafter"/>
</dbReference>
<evidence type="ECO:0000256" key="1">
    <source>
        <dbReference type="SAM" id="SignalP"/>
    </source>
</evidence>
<dbReference type="RefSeq" id="WP_173533931.1">
    <property type="nucleotide sequence ID" value="NZ_CP054143.1"/>
</dbReference>
<dbReference type="PANTHER" id="PTHR34387">
    <property type="entry name" value="SLR1258 PROTEIN"/>
    <property type="match status" value="1"/>
</dbReference>
<dbReference type="PANTHER" id="PTHR34387:SF1">
    <property type="entry name" value="PERIPLASMIC IMMUNOGENIC PROTEIN"/>
    <property type="match status" value="1"/>
</dbReference>
<gene>
    <name evidence="2" type="ORF">HQN60_12355</name>
</gene>
<accession>A0A6M8SXV8</accession>
<dbReference type="InterPro" id="IPR007497">
    <property type="entry name" value="SIMPL/DUF541"/>
</dbReference>
<dbReference type="Proteomes" id="UP000504844">
    <property type="component" value="Chromosome"/>
</dbReference>
<dbReference type="Gene3D" id="3.30.110.170">
    <property type="entry name" value="Protein of unknown function (DUF541), domain 1"/>
    <property type="match status" value="1"/>
</dbReference>
<evidence type="ECO:0000313" key="3">
    <source>
        <dbReference type="Proteomes" id="UP000504844"/>
    </source>
</evidence>
<proteinExistence type="predicted"/>
<dbReference type="KEGG" id="dee:HQN60_12355"/>
<reference evidence="2 3" key="1">
    <citation type="submission" date="2020-05" db="EMBL/GenBank/DDBJ databases">
        <title>Complete genome sequence of Deefgea sp. D17.</title>
        <authorList>
            <person name="Bae J.-W."/>
            <person name="Han J.E."/>
        </authorList>
    </citation>
    <scope>NUCLEOTIDE SEQUENCE [LARGE SCALE GENOMIC DNA]</scope>
    <source>
        <strain evidence="2 3">D17</strain>
    </source>
</reference>
<sequence length="232" mass="24961">MMHKLGLMCALLAGSVWAAEVPQRNLVNFEAVASREVSNDLATATLFVELSDANPARLAEKVNLALSGALKTLKQYPAVQSAGTTYATYPIYGNKSNKQEGWRSRGELQLTSKDFSALSQLIGDLQASSGLQLAGVRYSVSDAAKSKVEELLIEEGIAAFKRRAALIQRSMSAKDWQLVNMNINTGYRPEPRVMMMKSAPMMDAAVSAAPAPIESGESHVQVNVNGSIQLGD</sequence>
<feature type="chain" id="PRO_5026675438" evidence="1">
    <location>
        <begin position="19"/>
        <end position="232"/>
    </location>
</feature>
<protein>
    <submittedName>
        <fullName evidence="2">SIMPL domain-containing protein</fullName>
    </submittedName>
</protein>
<feature type="signal peptide" evidence="1">
    <location>
        <begin position="1"/>
        <end position="18"/>
    </location>
</feature>
<dbReference type="InterPro" id="IPR052022">
    <property type="entry name" value="26kDa_periplasmic_antigen"/>
</dbReference>